<organism evidence="3 4">
    <name type="scientific">Jannaschia seosinensis</name>
    <dbReference type="NCBI Taxonomy" id="313367"/>
    <lineage>
        <taxon>Bacteria</taxon>
        <taxon>Pseudomonadati</taxon>
        <taxon>Pseudomonadota</taxon>
        <taxon>Alphaproteobacteria</taxon>
        <taxon>Rhodobacterales</taxon>
        <taxon>Roseobacteraceae</taxon>
        <taxon>Jannaschia</taxon>
    </lineage>
</organism>
<protein>
    <recommendedName>
        <fullName evidence="5">Peptidyl-prolyl cis-trans isomerase SurA</fullName>
    </recommendedName>
</protein>
<keyword evidence="2" id="KW-0732">Signal</keyword>
<feature type="chain" id="PRO_5005809788" description="Peptidyl-prolyl cis-trans isomerase SurA" evidence="2">
    <location>
        <begin position="29"/>
        <end position="254"/>
    </location>
</feature>
<proteinExistence type="predicted"/>
<sequence>MTRLSKNMRSTALAAFLSLPVATGAAYAQQSQDADEPMQEAPAQQSGQTAGSPQADAIVATVGDAEIRGADLMTVIGALPPQLQSQPPQMLVPMALEQLILRELILQEARGQNLADDPEVVALVEGSAEAAEEDAIVQVWLNRELASAVTDEAVQQAYESAQAQGQQDLPPVEEVRPQIEQYLRQQALQDVQARLQQDADIVLYDPTGRPVEQQEGQGAQNGGNNSISQDGGDSAMGGNSSEQSNDSDASDDEN</sequence>
<feature type="signal peptide" evidence="2">
    <location>
        <begin position="1"/>
        <end position="28"/>
    </location>
</feature>
<feature type="compositionally biased region" description="Polar residues" evidence="1">
    <location>
        <begin position="42"/>
        <end position="52"/>
    </location>
</feature>
<dbReference type="SUPFAM" id="SSF109998">
    <property type="entry name" value="Triger factor/SurA peptide-binding domain-like"/>
    <property type="match status" value="1"/>
</dbReference>
<gene>
    <name evidence="3" type="ORF">JSE7799_00203</name>
</gene>
<keyword evidence="4" id="KW-1185">Reference proteome</keyword>
<dbReference type="AlphaFoldDB" id="A0A0M7B4E3"/>
<evidence type="ECO:0000256" key="1">
    <source>
        <dbReference type="SAM" id="MobiDB-lite"/>
    </source>
</evidence>
<evidence type="ECO:0000313" key="4">
    <source>
        <dbReference type="Proteomes" id="UP000049455"/>
    </source>
</evidence>
<feature type="region of interest" description="Disordered" evidence="1">
    <location>
        <begin position="28"/>
        <end position="54"/>
    </location>
</feature>
<feature type="region of interest" description="Disordered" evidence="1">
    <location>
        <begin position="205"/>
        <end position="254"/>
    </location>
</feature>
<evidence type="ECO:0008006" key="5">
    <source>
        <dbReference type="Google" id="ProtNLM"/>
    </source>
</evidence>
<dbReference type="InterPro" id="IPR027304">
    <property type="entry name" value="Trigger_fact/SurA_dom_sf"/>
</dbReference>
<dbReference type="STRING" id="313367.JSE7799_00203"/>
<evidence type="ECO:0000313" key="3">
    <source>
        <dbReference type="EMBL" id="CUH12185.1"/>
    </source>
</evidence>
<evidence type="ECO:0000256" key="2">
    <source>
        <dbReference type="SAM" id="SignalP"/>
    </source>
</evidence>
<dbReference type="OrthoDB" id="7872488at2"/>
<dbReference type="Proteomes" id="UP000049455">
    <property type="component" value="Unassembled WGS sequence"/>
</dbReference>
<dbReference type="EMBL" id="CYPR01000012">
    <property type="protein sequence ID" value="CUH12185.1"/>
    <property type="molecule type" value="Genomic_DNA"/>
</dbReference>
<name>A0A0M7B4E3_9RHOB</name>
<reference evidence="3 4" key="1">
    <citation type="submission" date="2015-09" db="EMBL/GenBank/DDBJ databases">
        <authorList>
            <person name="Jackson K.R."/>
            <person name="Lunt B.L."/>
            <person name="Fisher J.N.B."/>
            <person name="Gardner A.V."/>
            <person name="Bailey M.E."/>
            <person name="Deus L.M."/>
            <person name="Earl A.S."/>
            <person name="Gibby P.D."/>
            <person name="Hartmann K.A."/>
            <person name="Liu J.E."/>
            <person name="Manci A.M."/>
            <person name="Nielsen D.A."/>
            <person name="Solomon M.B."/>
            <person name="Breakwell D.P."/>
            <person name="Burnett S.H."/>
            <person name="Grose J.H."/>
        </authorList>
    </citation>
    <scope>NUCLEOTIDE SEQUENCE [LARGE SCALE GENOMIC DNA]</scope>
    <source>
        <strain evidence="3 4">CECT 7799</strain>
    </source>
</reference>
<dbReference type="Gene3D" id="1.10.8.1040">
    <property type="match status" value="1"/>
</dbReference>
<dbReference type="RefSeq" id="WP_055661938.1">
    <property type="nucleotide sequence ID" value="NZ_CYPR01000012.1"/>
</dbReference>
<feature type="compositionally biased region" description="Low complexity" evidence="1">
    <location>
        <begin position="213"/>
        <end position="225"/>
    </location>
</feature>
<accession>A0A0M7B4E3</accession>
<feature type="compositionally biased region" description="Polar residues" evidence="1">
    <location>
        <begin position="226"/>
        <end position="247"/>
    </location>
</feature>